<feature type="transmembrane region" description="Helical" evidence="5">
    <location>
        <begin position="85"/>
        <end position="105"/>
    </location>
</feature>
<keyword evidence="3 5" id="KW-1133">Transmembrane helix</keyword>
<dbReference type="EMBL" id="CP002085">
    <property type="protein sequence ID" value="ADK86446.1"/>
    <property type="molecule type" value="Genomic_DNA"/>
</dbReference>
<evidence type="ECO:0000256" key="2">
    <source>
        <dbReference type="ARBA" id="ARBA00022692"/>
    </source>
</evidence>
<feature type="transmembrane region" description="Helical" evidence="5">
    <location>
        <begin position="57"/>
        <end position="73"/>
    </location>
</feature>
<feature type="transmembrane region" description="Helical" evidence="5">
    <location>
        <begin position="224"/>
        <end position="243"/>
    </location>
</feature>
<feature type="transmembrane region" description="Helical" evidence="5">
    <location>
        <begin position="297"/>
        <end position="318"/>
    </location>
</feature>
<evidence type="ECO:0000256" key="1">
    <source>
        <dbReference type="ARBA" id="ARBA00004141"/>
    </source>
</evidence>
<dbReference type="Proteomes" id="UP000009047">
    <property type="component" value="Chromosome"/>
</dbReference>
<protein>
    <submittedName>
        <fullName evidence="7">O-antigen polymerase</fullName>
    </submittedName>
</protein>
<sequence>MSFFFTLLLTALIYIRPQEYVEAIKGWPLVDYTAAACLAGVFLEGGFAAAKLKRSPVPAMLLFFWIWIGLSWLPNGWLGGVTGKFIAFSPVAINCYLIILTIDSFAKLKTYIWTLVLLCSFLVAEAMVQFYTGVGLTGSTGIQQKGVDQAIGVGIFADPNDLALNIVPLTAFLLPAFHRGLMSRGWLPGVVLLAPFVNAIILTRSRGGLLGLASVAWMYLRSRAGMIIAGVGVAMVLALMTAVPRFESIDTQESSARARLDHWAYGLSLFKSSPIFGVGQGNFIDAGSYTHTAHNSFILVLAETGFVGAFLWVGMIFCSFKQLRAMRLDDRAPPWVENFCHSMETALVGWMTCAFFLSQSFKPLLFMFMAMAVAAMNVVSNIGAEQIVAWDGKLALIIAGLTVFMIIFMHLAVRFLFNM</sequence>
<dbReference type="AlphaFoldDB" id="E1QLL1"/>
<feature type="transmembrane region" description="Helical" evidence="5">
    <location>
        <begin position="185"/>
        <end position="203"/>
    </location>
</feature>
<dbReference type="STRING" id="644282.Deba_3093"/>
<dbReference type="InterPro" id="IPR007016">
    <property type="entry name" value="O-antigen_ligase-rel_domated"/>
</dbReference>
<feature type="transmembrane region" description="Helical" evidence="5">
    <location>
        <begin position="33"/>
        <end position="50"/>
    </location>
</feature>
<dbReference type="eggNOG" id="COG3307">
    <property type="taxonomic scope" value="Bacteria"/>
</dbReference>
<feature type="transmembrane region" description="Helical" evidence="5">
    <location>
        <begin position="394"/>
        <end position="417"/>
    </location>
</feature>
<evidence type="ECO:0000256" key="3">
    <source>
        <dbReference type="ARBA" id="ARBA00022989"/>
    </source>
</evidence>
<evidence type="ECO:0000259" key="6">
    <source>
        <dbReference type="Pfam" id="PF04932"/>
    </source>
</evidence>
<feature type="transmembrane region" description="Helical" evidence="5">
    <location>
        <begin position="364"/>
        <end position="382"/>
    </location>
</feature>
<evidence type="ECO:0000313" key="8">
    <source>
        <dbReference type="Proteomes" id="UP000009047"/>
    </source>
</evidence>
<dbReference type="KEGG" id="dbr:Deba_3093"/>
<dbReference type="PANTHER" id="PTHR37422:SF13">
    <property type="entry name" value="LIPOPOLYSACCHARIDE BIOSYNTHESIS PROTEIN PA4999-RELATED"/>
    <property type="match status" value="1"/>
</dbReference>
<evidence type="ECO:0000313" key="7">
    <source>
        <dbReference type="EMBL" id="ADK86446.1"/>
    </source>
</evidence>
<comment type="subcellular location">
    <subcellularLocation>
        <location evidence="1">Membrane</location>
        <topology evidence="1">Multi-pass membrane protein</topology>
    </subcellularLocation>
</comment>
<keyword evidence="2 5" id="KW-0812">Transmembrane</keyword>
<dbReference type="RefSeq" id="WP_013259883.1">
    <property type="nucleotide sequence ID" value="NC_014365.1"/>
</dbReference>
<feature type="transmembrane region" description="Helical" evidence="5">
    <location>
        <begin position="112"/>
        <end position="131"/>
    </location>
</feature>
<dbReference type="InterPro" id="IPR051533">
    <property type="entry name" value="WaaL-like"/>
</dbReference>
<evidence type="ECO:0000256" key="4">
    <source>
        <dbReference type="ARBA" id="ARBA00023136"/>
    </source>
</evidence>
<dbReference type="Pfam" id="PF04932">
    <property type="entry name" value="Wzy_C"/>
    <property type="match status" value="1"/>
</dbReference>
<keyword evidence="4 5" id="KW-0472">Membrane</keyword>
<feature type="domain" description="O-antigen ligase-related" evidence="6">
    <location>
        <begin position="195"/>
        <end position="313"/>
    </location>
</feature>
<evidence type="ECO:0000256" key="5">
    <source>
        <dbReference type="SAM" id="Phobius"/>
    </source>
</evidence>
<dbReference type="PANTHER" id="PTHR37422">
    <property type="entry name" value="TEICHURONIC ACID BIOSYNTHESIS PROTEIN TUAE"/>
    <property type="match status" value="1"/>
</dbReference>
<dbReference type="HOGENOM" id="CLU_567339_0_0_7"/>
<organism evidence="7 8">
    <name type="scientific">Desulfarculus baarsii (strain ATCC 33931 / DSM 2075 / LMG 7858 / VKM B-1802 / 2st14)</name>
    <dbReference type="NCBI Taxonomy" id="644282"/>
    <lineage>
        <taxon>Bacteria</taxon>
        <taxon>Pseudomonadati</taxon>
        <taxon>Thermodesulfobacteriota</taxon>
        <taxon>Desulfarculia</taxon>
        <taxon>Desulfarculales</taxon>
        <taxon>Desulfarculaceae</taxon>
        <taxon>Desulfarculus</taxon>
    </lineage>
</organism>
<accession>E1QLL1</accession>
<proteinExistence type="predicted"/>
<gene>
    <name evidence="7" type="ordered locus">Deba_3093</name>
</gene>
<keyword evidence="8" id="KW-1185">Reference proteome</keyword>
<dbReference type="OrthoDB" id="5484716at2"/>
<reference evidence="7 8" key="1">
    <citation type="journal article" date="2010" name="Stand. Genomic Sci.">
        <title>Complete genome sequence of Desulfarculus baarsii type strain (2st14).</title>
        <authorList>
            <person name="Sun H."/>
            <person name="Spring S."/>
            <person name="Lapidus A."/>
            <person name="Davenport K."/>
            <person name="Del Rio T.G."/>
            <person name="Tice H."/>
            <person name="Nolan M."/>
            <person name="Copeland A."/>
            <person name="Cheng J.F."/>
            <person name="Lucas S."/>
            <person name="Tapia R."/>
            <person name="Goodwin L."/>
            <person name="Pitluck S."/>
            <person name="Ivanova N."/>
            <person name="Pagani I."/>
            <person name="Mavromatis K."/>
            <person name="Ovchinnikova G."/>
            <person name="Pati A."/>
            <person name="Chen A."/>
            <person name="Palaniappan K."/>
            <person name="Hauser L."/>
            <person name="Chang Y.J."/>
            <person name="Jeffries C.D."/>
            <person name="Detter J.C."/>
            <person name="Han C."/>
            <person name="Rohde M."/>
            <person name="Brambilla E."/>
            <person name="Goker M."/>
            <person name="Woyke T."/>
            <person name="Bristow J."/>
            <person name="Eisen J.A."/>
            <person name="Markowitz V."/>
            <person name="Hugenholtz P."/>
            <person name="Kyrpides N.C."/>
            <person name="Klenk H.P."/>
            <person name="Land M."/>
        </authorList>
    </citation>
    <scope>NUCLEOTIDE SEQUENCE [LARGE SCALE GENOMIC DNA]</scope>
    <source>
        <strain evidence="8">ATCC 33931 / DSM 2075 / LMG 7858 / VKM B-1802 / 2st14</strain>
    </source>
</reference>
<dbReference type="GO" id="GO:0016020">
    <property type="term" value="C:membrane"/>
    <property type="evidence" value="ECO:0007669"/>
    <property type="project" value="UniProtKB-SubCell"/>
</dbReference>
<name>E1QLL1_DESB2</name>